<feature type="transmembrane region" description="Helical" evidence="4">
    <location>
        <begin position="68"/>
        <end position="86"/>
    </location>
</feature>
<name>A0A9X0R611_9PROT</name>
<feature type="transmembrane region" description="Helical" evidence="4">
    <location>
        <begin position="323"/>
        <end position="345"/>
    </location>
</feature>
<evidence type="ECO:0000256" key="4">
    <source>
        <dbReference type="SAM" id="Phobius"/>
    </source>
</evidence>
<dbReference type="Pfam" id="PF07690">
    <property type="entry name" value="MFS_1"/>
    <property type="match status" value="1"/>
</dbReference>
<dbReference type="Proteomes" id="UP000600101">
    <property type="component" value="Unassembled WGS sequence"/>
</dbReference>
<dbReference type="GO" id="GO:0022857">
    <property type="term" value="F:transmembrane transporter activity"/>
    <property type="evidence" value="ECO:0007669"/>
    <property type="project" value="InterPro"/>
</dbReference>
<feature type="transmembrane region" description="Helical" evidence="4">
    <location>
        <begin position="7"/>
        <end position="31"/>
    </location>
</feature>
<dbReference type="RefSeq" id="WP_186773793.1">
    <property type="nucleotide sequence ID" value="NZ_JACOMF010000112.1"/>
</dbReference>
<feature type="transmembrane region" description="Helical" evidence="4">
    <location>
        <begin position="232"/>
        <end position="251"/>
    </location>
</feature>
<organism evidence="5 6">
    <name type="scientific">Siccirubricoccus deserti</name>
    <dbReference type="NCBI Taxonomy" id="2013562"/>
    <lineage>
        <taxon>Bacteria</taxon>
        <taxon>Pseudomonadati</taxon>
        <taxon>Pseudomonadota</taxon>
        <taxon>Alphaproteobacteria</taxon>
        <taxon>Acetobacterales</taxon>
        <taxon>Roseomonadaceae</taxon>
        <taxon>Siccirubricoccus</taxon>
    </lineage>
</organism>
<evidence type="ECO:0000313" key="6">
    <source>
        <dbReference type="Proteomes" id="UP000600101"/>
    </source>
</evidence>
<feature type="transmembrane region" description="Helical" evidence="4">
    <location>
        <begin position="158"/>
        <end position="178"/>
    </location>
</feature>
<evidence type="ECO:0000313" key="5">
    <source>
        <dbReference type="EMBL" id="MBC4019057.1"/>
    </source>
</evidence>
<feature type="transmembrane region" description="Helical" evidence="4">
    <location>
        <begin position="351"/>
        <end position="370"/>
    </location>
</feature>
<dbReference type="InterPro" id="IPR011701">
    <property type="entry name" value="MFS"/>
</dbReference>
<dbReference type="Gene3D" id="1.20.1250.20">
    <property type="entry name" value="MFS general substrate transporter like domains"/>
    <property type="match status" value="2"/>
</dbReference>
<feature type="transmembrane region" description="Helical" evidence="4">
    <location>
        <begin position="293"/>
        <end position="311"/>
    </location>
</feature>
<dbReference type="AlphaFoldDB" id="A0A9X0R611"/>
<keyword evidence="2 4" id="KW-1133">Transmembrane helix</keyword>
<gene>
    <name evidence="5" type="ORF">H7965_27845</name>
</gene>
<dbReference type="EMBL" id="JACOMF010000112">
    <property type="protein sequence ID" value="MBC4019057.1"/>
    <property type="molecule type" value="Genomic_DNA"/>
</dbReference>
<evidence type="ECO:0000256" key="1">
    <source>
        <dbReference type="ARBA" id="ARBA00022692"/>
    </source>
</evidence>
<dbReference type="PANTHER" id="PTHR23526">
    <property type="entry name" value="INTEGRAL MEMBRANE TRANSPORT PROTEIN-RELATED"/>
    <property type="match status" value="1"/>
</dbReference>
<accession>A0A9X0R611</accession>
<feature type="transmembrane region" description="Helical" evidence="4">
    <location>
        <begin position="263"/>
        <end position="281"/>
    </location>
</feature>
<dbReference type="InterPro" id="IPR036259">
    <property type="entry name" value="MFS_trans_sf"/>
</dbReference>
<dbReference type="PANTHER" id="PTHR23526:SF2">
    <property type="entry name" value="MAJOR FACILITATOR SUPERFAMILY (MFS) PROFILE DOMAIN-CONTAINING PROTEIN"/>
    <property type="match status" value="1"/>
</dbReference>
<feature type="transmembrane region" description="Helical" evidence="4">
    <location>
        <begin position="199"/>
        <end position="226"/>
    </location>
</feature>
<proteinExistence type="predicted"/>
<dbReference type="SUPFAM" id="SSF103473">
    <property type="entry name" value="MFS general substrate transporter"/>
    <property type="match status" value="1"/>
</dbReference>
<evidence type="ECO:0000256" key="3">
    <source>
        <dbReference type="ARBA" id="ARBA00023136"/>
    </source>
</evidence>
<feature type="transmembrane region" description="Helical" evidence="4">
    <location>
        <begin position="132"/>
        <end position="152"/>
    </location>
</feature>
<protein>
    <submittedName>
        <fullName evidence="5">MFS transporter</fullName>
    </submittedName>
</protein>
<keyword evidence="1 4" id="KW-0812">Transmembrane</keyword>
<reference evidence="5" key="1">
    <citation type="submission" date="2020-08" db="EMBL/GenBank/DDBJ databases">
        <authorList>
            <person name="Hu Y."/>
            <person name="Nguyen S.V."/>
            <person name="Li F."/>
            <person name="Fanning S."/>
        </authorList>
    </citation>
    <scope>NUCLEOTIDE SEQUENCE</scope>
    <source>
        <strain evidence="5">SYSU D8009</strain>
    </source>
</reference>
<dbReference type="InterPro" id="IPR052528">
    <property type="entry name" value="Sugar_transport-like"/>
</dbReference>
<evidence type="ECO:0000256" key="2">
    <source>
        <dbReference type="ARBA" id="ARBA00022989"/>
    </source>
</evidence>
<sequence length="388" mass="39973">MPGLNPFGLLTFHFGLYQLSVALAGGFVGAYMLKLGFSLPAALVLYAALLVVRFGLRFLALGVVRRLGLRGAMMAGAALAALQFLPLMLADIPAWLLAWLLVVSLAESLYWPVYHSAAAVIGGASRGRELGIRTAVGALVGVLGPLVGGMLLSRFGPAAGFGVAGLLALLSVLPLMRLPEIPAGRIPDLRQSMRLADRAAIATFAADGWMASGLAIAWPMVLFLALGSHYEAFGVANAAAGLVGAATGIACGRAVDRGERDRYLVLVCVALAMSFMLRVGVSWSPLAATMANATGAAVMGLYVPVLMSVVYDRAKRSGAAYGFHFSAEAGWDIGAASGCLVAALLTWGTGLPSLAVLPAALGIVGIYCCVRSRPAAVAPALPPRIRAA</sequence>
<keyword evidence="3 4" id="KW-0472">Membrane</keyword>
<comment type="caution">
    <text evidence="5">The sequence shown here is derived from an EMBL/GenBank/DDBJ whole genome shotgun (WGS) entry which is preliminary data.</text>
</comment>
<feature type="transmembrane region" description="Helical" evidence="4">
    <location>
        <begin position="92"/>
        <end position="111"/>
    </location>
</feature>
<feature type="transmembrane region" description="Helical" evidence="4">
    <location>
        <begin position="37"/>
        <end position="56"/>
    </location>
</feature>
<keyword evidence="6" id="KW-1185">Reference proteome</keyword>